<reference evidence="1" key="1">
    <citation type="submission" date="2016-05" db="EMBL/GenBank/DDBJ databases">
        <authorList>
            <person name="Lavstsen T."/>
            <person name="Jespersen J.S."/>
        </authorList>
    </citation>
    <scope>NUCLEOTIDE SEQUENCE</scope>
    <source>
        <tissue evidence="1">Brain</tissue>
    </source>
</reference>
<protein>
    <submittedName>
        <fullName evidence="1">Uncharacterized protein</fullName>
    </submittedName>
</protein>
<organism evidence="1">
    <name type="scientific">Nothobranchius kadleci</name>
    <name type="common">African annual killifish</name>
    <dbReference type="NCBI Taxonomy" id="1051664"/>
    <lineage>
        <taxon>Eukaryota</taxon>
        <taxon>Metazoa</taxon>
        <taxon>Chordata</taxon>
        <taxon>Craniata</taxon>
        <taxon>Vertebrata</taxon>
        <taxon>Euteleostomi</taxon>
        <taxon>Actinopterygii</taxon>
        <taxon>Neopterygii</taxon>
        <taxon>Teleostei</taxon>
        <taxon>Neoteleostei</taxon>
        <taxon>Acanthomorphata</taxon>
        <taxon>Ovalentaria</taxon>
        <taxon>Atherinomorphae</taxon>
        <taxon>Cyprinodontiformes</taxon>
        <taxon>Nothobranchiidae</taxon>
        <taxon>Nothobranchius</taxon>
    </lineage>
</organism>
<reference evidence="1" key="2">
    <citation type="submission" date="2016-06" db="EMBL/GenBank/DDBJ databases">
        <title>The genome of a short-lived fish provides insights into sex chromosome evolution and the genetic control of aging.</title>
        <authorList>
            <person name="Reichwald K."/>
            <person name="Felder M."/>
            <person name="Petzold A."/>
            <person name="Koch P."/>
            <person name="Groth M."/>
            <person name="Platzer M."/>
        </authorList>
    </citation>
    <scope>NUCLEOTIDE SEQUENCE</scope>
    <source>
        <tissue evidence="1">Brain</tissue>
    </source>
</reference>
<evidence type="ECO:0000313" key="1">
    <source>
        <dbReference type="EMBL" id="SBP69951.1"/>
    </source>
</evidence>
<sequence length="85" mass="9381">MSDERTDSCLHPQHFTQPRTQLTSQARLGCARIGSNPPGFGSIPGFLSKEDTRKVFISLLKWSEVSCGFKEDGKIKQQTPGGVEE</sequence>
<accession>A0A1A8BTI5</accession>
<dbReference type="EMBL" id="HAEA01013840">
    <property type="protein sequence ID" value="SBQ42320.1"/>
    <property type="molecule type" value="Transcribed_RNA"/>
</dbReference>
<dbReference type="AlphaFoldDB" id="A0A1A8BTI5"/>
<gene>
    <name evidence="1" type="primary">Nfu_g_1_012034</name>
</gene>
<dbReference type="EMBL" id="HADZ01006010">
    <property type="protein sequence ID" value="SBP69951.1"/>
    <property type="molecule type" value="Transcribed_RNA"/>
</dbReference>
<proteinExistence type="predicted"/>
<name>A0A1A8BTI5_NOTKA</name>